<dbReference type="EMBL" id="VOQF01000002">
    <property type="protein sequence ID" value="TXC92411.1"/>
    <property type="molecule type" value="Genomic_DNA"/>
</dbReference>
<name>A0A5C6W9C3_9BACI</name>
<gene>
    <name evidence="2" type="ORF">FS935_05000</name>
</gene>
<organism evidence="2 3">
    <name type="scientific">Metabacillus litoralis</name>
    <dbReference type="NCBI Taxonomy" id="152268"/>
    <lineage>
        <taxon>Bacteria</taxon>
        <taxon>Bacillati</taxon>
        <taxon>Bacillota</taxon>
        <taxon>Bacilli</taxon>
        <taxon>Bacillales</taxon>
        <taxon>Bacillaceae</taxon>
        <taxon>Metabacillus</taxon>
    </lineage>
</organism>
<evidence type="ECO:0000313" key="3">
    <source>
        <dbReference type="Proteomes" id="UP000321363"/>
    </source>
</evidence>
<dbReference type="AlphaFoldDB" id="A0A5C6W9C3"/>
<protein>
    <submittedName>
        <fullName evidence="2">Endolytic transglycosylase MltG</fullName>
    </submittedName>
</protein>
<dbReference type="Gene3D" id="3.30.1490.480">
    <property type="entry name" value="Endolytic murein transglycosylase"/>
    <property type="match status" value="1"/>
</dbReference>
<accession>A0A5C6W9C3</accession>
<reference evidence="2 3" key="1">
    <citation type="journal article" date="2005" name="Int. J. Syst. Evol. Microbiol.">
        <title>Bacillus litoralis sp. nov., isolated from a tidal flat of the Yellow Sea in Korea.</title>
        <authorList>
            <person name="Yoon J.H."/>
            <person name="Oh T.K."/>
        </authorList>
    </citation>
    <scope>NUCLEOTIDE SEQUENCE [LARGE SCALE GENOMIC DNA]</scope>
    <source>
        <strain evidence="2 3">SW-211</strain>
    </source>
</reference>
<dbReference type="Proteomes" id="UP000321363">
    <property type="component" value="Unassembled WGS sequence"/>
</dbReference>
<feature type="region of interest" description="Disordered" evidence="1">
    <location>
        <begin position="67"/>
        <end position="98"/>
    </location>
</feature>
<sequence>MSKTGFRTFAAGMILSTSVLGGTYLLSDKEQAAAKVEKEVTEADIKTYLTNNNKMAIDTDEYEEFLASKNAADQKEETKVAEQPKTEEAPKEEAKKVEEKKEEVVSYKVAIKDGMTTSEVSDALELNGIIESSKEFDKFLISNDYHTKVQLGTFEVKKGMTFAQLADVITR</sequence>
<comment type="caution">
    <text evidence="2">The sequence shown here is derived from an EMBL/GenBank/DDBJ whole genome shotgun (WGS) entry which is preliminary data.</text>
</comment>
<evidence type="ECO:0000256" key="1">
    <source>
        <dbReference type="SAM" id="MobiDB-lite"/>
    </source>
</evidence>
<feature type="compositionally biased region" description="Basic and acidic residues" evidence="1">
    <location>
        <begin position="72"/>
        <end position="98"/>
    </location>
</feature>
<proteinExistence type="predicted"/>
<keyword evidence="3" id="KW-1185">Reference proteome</keyword>
<evidence type="ECO:0000313" key="2">
    <source>
        <dbReference type="EMBL" id="TXC92411.1"/>
    </source>
</evidence>
<dbReference type="RefSeq" id="WP_146946453.1">
    <property type="nucleotide sequence ID" value="NZ_VOQF01000002.1"/>
</dbReference>
<dbReference type="OrthoDB" id="2138957at2"/>